<dbReference type="Pfam" id="PF26148">
    <property type="entry name" value="VPS18_RING_C"/>
    <property type="match status" value="1"/>
</dbReference>
<gene>
    <name evidence="11" type="ordered locus">CAALFM_C602720CA</name>
    <name evidence="10" type="ordered locus">orf19.12989</name>
</gene>
<feature type="repeat" description="CHCR" evidence="7">
    <location>
        <begin position="512"/>
        <end position="686"/>
    </location>
</feature>
<dbReference type="PANTHER" id="PTHR23323:SF26">
    <property type="entry name" value="VACUOLAR PROTEIN SORTING-ASSOCIATED PROTEIN 18 HOMOLOG"/>
    <property type="match status" value="1"/>
</dbReference>
<dbReference type="SMR" id="A0A1D8PPZ6"/>
<dbReference type="GO" id="GO:0030897">
    <property type="term" value="C:HOPS complex"/>
    <property type="evidence" value="ECO:0000318"/>
    <property type="project" value="GO_Central"/>
</dbReference>
<dbReference type="FunCoup" id="A0A1D8PPZ6">
    <property type="interactions" value="899"/>
</dbReference>
<dbReference type="GO" id="GO:0030674">
    <property type="term" value="F:protein-macromolecule adaptor activity"/>
    <property type="evidence" value="ECO:0000318"/>
    <property type="project" value="GO_Central"/>
</dbReference>
<dbReference type="InterPro" id="IPR000547">
    <property type="entry name" value="Clathrin_H-chain/VPS_repeat"/>
</dbReference>
<protein>
    <recommendedName>
        <fullName evidence="13">RING-type domain-containing protein</fullName>
    </recommendedName>
</protein>
<dbReference type="Proteomes" id="UP000000559">
    <property type="component" value="Chromosome 6"/>
</dbReference>
<dbReference type="InParanoid" id="A0A1D8PPZ6"/>
<dbReference type="Pfam" id="PF00637">
    <property type="entry name" value="Clathrin"/>
    <property type="match status" value="1"/>
</dbReference>
<feature type="domain" description="Pep3/Vps18 RING C-terminal" evidence="9">
    <location>
        <begin position="764"/>
        <end position="800"/>
    </location>
</feature>
<dbReference type="PROSITE" id="PS50236">
    <property type="entry name" value="CHCR"/>
    <property type="match status" value="1"/>
</dbReference>
<dbReference type="GO" id="GO:0007033">
    <property type="term" value="P:vacuole organization"/>
    <property type="evidence" value="ECO:0000318"/>
    <property type="project" value="GO_Central"/>
</dbReference>
<dbReference type="GO" id="GO:0007032">
    <property type="term" value="P:endosome organization"/>
    <property type="evidence" value="ECO:0000318"/>
    <property type="project" value="GO_Central"/>
</dbReference>
<dbReference type="GO" id="GO:0005768">
    <property type="term" value="C:endosome"/>
    <property type="evidence" value="ECO:0000318"/>
    <property type="project" value="GO_Central"/>
</dbReference>
<dbReference type="CGD" id="CAL0000193295">
    <property type="gene designation" value="orf19.12989"/>
</dbReference>
<evidence type="ECO:0000259" key="8">
    <source>
        <dbReference type="Pfam" id="PF05131"/>
    </source>
</evidence>
<comment type="similarity">
    <text evidence="1">Belongs to the VPS18 family.</text>
</comment>
<evidence type="ECO:0000313" key="10">
    <source>
        <dbReference type="CGD" id="CAL0000193295"/>
    </source>
</evidence>
<keyword evidence="3" id="KW-0863">Zinc-finger</keyword>
<keyword evidence="5" id="KW-0472">Membrane</keyword>
<dbReference type="GeneID" id="3639212"/>
<dbReference type="EMBL" id="CP017628">
    <property type="protein sequence ID" value="AOW30204.1"/>
    <property type="molecule type" value="Genomic_DNA"/>
</dbReference>
<dbReference type="InterPro" id="IPR055358">
    <property type="entry name" value="CHCR"/>
</dbReference>
<evidence type="ECO:0000256" key="5">
    <source>
        <dbReference type="ARBA" id="ARBA00023136"/>
    </source>
</evidence>
<feature type="domain" description="Pep3/Vps18 beta-propeller" evidence="8">
    <location>
        <begin position="39"/>
        <end position="315"/>
    </location>
</feature>
<evidence type="ECO:0000256" key="4">
    <source>
        <dbReference type="ARBA" id="ARBA00022833"/>
    </source>
</evidence>
<dbReference type="RefSeq" id="XP_719106.2">
    <property type="nucleotide sequence ID" value="XM_714013.2"/>
</dbReference>
<evidence type="ECO:0000256" key="6">
    <source>
        <dbReference type="ARBA" id="ARBA00029433"/>
    </source>
</evidence>
<dbReference type="InterPro" id="IPR007810">
    <property type="entry name" value="Pep3/Vps18_beta-prop"/>
</dbReference>
<dbReference type="STRING" id="237561.A0A1D8PPZ6"/>
<dbReference type="OrthoDB" id="1845386at2759"/>
<dbReference type="Pfam" id="PF05131">
    <property type="entry name" value="Pep3_Vps18"/>
    <property type="match status" value="1"/>
</dbReference>
<sequence length="811" mass="94602">MSSNGHKTKSIKSETNSSYTVHSLDQQQASICDNLQQAKFELEPVHLQFSLSNKLNKLLVSSNIMYILLTNVVYKIDLDNPSQVENYALPGKVTNAWLNPNGQTLIVQIEKQTYYTFEKKVFKSLKFKSIEVTSIAFSNHNMVVGTKDGIIYVYEKSLKQVYKVDSPVQGVMFSNDYSQINVLANSLYTWDCFDTSYVELQKVFKQTAPVIKSINPPGIFTSNPQNYVYISSDNEIITNDEEMQLDRVDEEFSQIALTPHHLIGIEGNSLKIYNKLNKQLQELSLSENKIRGIAVDNLFNTYWVYTKNSIYEFVIENESISVWYDYYKMGKYSEALKYLDEDDEANFSKRDLVLIKQGYDYLQRGGFGISSDDLSLQIQGIQILAKSTEPFEKVCLMLLNHKQSDALLIEYLLAKLNKKNKVRMIVLSAWIIELMVRNDDSRVYEFIKTNYKLLDRPTMYQILNSEKLIFYAELIEDYNFILKYYIDKKNWTLAVKTLIKLYTKGDIELIYENATILLMNYPKVTETWLKLDLEYEKLLPALLKHQEQAIHFLQQVIMDKHYKKNKQLNNAYLCLLITKPGTDKQIIKFINFTSNFDTNFILRLCISHEKFHPAVLIYIEIGLFDQALELALKHDLIGLAEFILNKYDEDKQVEGIKLEDANYNVKRKLWLKFAKYLIDKSDDLNETLHHHINNVSMLDLKDLLPLFPETISINNFKDEIVESLNEYNKRIVHLSLDMNNSSEHLREMKKKVIYNKKKTNVAIIEPGEPCRKCGKLLVQENFVYFPNCHHAFHKECMKKNQCLLCNDFLNL</sequence>
<name>A0A1D8PPZ6_CANAL</name>
<dbReference type="GO" id="GO:0006886">
    <property type="term" value="P:intracellular protein transport"/>
    <property type="evidence" value="ECO:0007669"/>
    <property type="project" value="UniProtKB-UniRule"/>
</dbReference>
<dbReference type="GO" id="GO:0048284">
    <property type="term" value="P:organelle fusion"/>
    <property type="evidence" value="ECO:0000318"/>
    <property type="project" value="GO_Central"/>
</dbReference>
<dbReference type="GO" id="GO:0008270">
    <property type="term" value="F:zinc ion binding"/>
    <property type="evidence" value="ECO:0007669"/>
    <property type="project" value="UniProtKB-KW"/>
</dbReference>
<evidence type="ECO:0000313" key="11">
    <source>
        <dbReference type="EMBL" id="AOW30204.1"/>
    </source>
</evidence>
<proteinExistence type="inferred from homology"/>
<evidence type="ECO:0000259" key="9">
    <source>
        <dbReference type="Pfam" id="PF26148"/>
    </source>
</evidence>
<organism evidence="11 12">
    <name type="scientific">Candida albicans (strain SC5314 / ATCC MYA-2876)</name>
    <name type="common">Yeast</name>
    <dbReference type="NCBI Taxonomy" id="237561"/>
    <lineage>
        <taxon>Eukaryota</taxon>
        <taxon>Fungi</taxon>
        <taxon>Dikarya</taxon>
        <taxon>Ascomycota</taxon>
        <taxon>Saccharomycotina</taxon>
        <taxon>Pichiomycetes</taxon>
        <taxon>Debaryomycetaceae</taxon>
        <taxon>Candida/Lodderomyces clade</taxon>
        <taxon>Candida</taxon>
    </lineage>
</organism>
<dbReference type="SUPFAM" id="SSF69322">
    <property type="entry name" value="Tricorn protease domain 2"/>
    <property type="match status" value="1"/>
</dbReference>
<accession>A0A1D8PPZ6</accession>
<comment type="subcellular location">
    <subcellularLocation>
        <location evidence="6">Endomembrane system</location>
        <topology evidence="6">Peripheral membrane protein</topology>
        <orientation evidence="6">Cytoplasmic side</orientation>
    </subcellularLocation>
</comment>
<evidence type="ECO:0000256" key="3">
    <source>
        <dbReference type="ARBA" id="ARBA00022771"/>
    </source>
</evidence>
<evidence type="ECO:0000256" key="7">
    <source>
        <dbReference type="PROSITE-ProRule" id="PRU01006"/>
    </source>
</evidence>
<reference evidence="11 12" key="2">
    <citation type="journal article" date="2007" name="Genome Biol.">
        <title>Assembly of the Candida albicans genome into sixteen supercontigs aligned on the eight chromosomes.</title>
        <authorList>
            <person name="van het Hoog M."/>
            <person name="Rast T.J."/>
            <person name="Martchenko M."/>
            <person name="Grindle S."/>
            <person name="Dignard D."/>
            <person name="Hogues H."/>
            <person name="Cuomo C."/>
            <person name="Berriman M."/>
            <person name="Scherer S."/>
            <person name="Magee B.B."/>
            <person name="Whiteway M."/>
            <person name="Chibana H."/>
            <person name="Nantel A."/>
            <person name="Magee P.T."/>
        </authorList>
    </citation>
    <scope>GENOME REANNOTATION</scope>
    <source>
        <strain evidence="12">SC5314 / ATCC MYA-2876</strain>
    </source>
</reference>
<reference evidence="11 12" key="3">
    <citation type="journal article" date="2013" name="Genome Biol.">
        <title>Assembly of a phased diploid Candida albicans genome facilitates allele-specific measurements and provides a simple model for repeat and indel structure.</title>
        <authorList>
            <person name="Muzzey D."/>
            <person name="Schwartz K."/>
            <person name="Weissman J.S."/>
            <person name="Sherlock G."/>
        </authorList>
    </citation>
    <scope>NUCLEOTIDE SEQUENCE [LARGE SCALE GENOMIC DNA]</scope>
    <source>
        <strain evidence="12">SC5314 / ATCC MYA-2876</strain>
    </source>
</reference>
<evidence type="ECO:0000256" key="2">
    <source>
        <dbReference type="ARBA" id="ARBA00022723"/>
    </source>
</evidence>
<dbReference type="GO" id="GO:0098588">
    <property type="term" value="C:bounding membrane of organelle"/>
    <property type="evidence" value="ECO:0007669"/>
    <property type="project" value="UniProtKB-ARBA"/>
</dbReference>
<reference evidence="11 12" key="1">
    <citation type="journal article" date="2004" name="Proc. Natl. Acad. Sci. U.S.A.">
        <title>The diploid genome sequence of Candida albicans.</title>
        <authorList>
            <person name="Jones T."/>
            <person name="Federspiel N.A."/>
            <person name="Chibana H."/>
            <person name="Dungan J."/>
            <person name="Kalman S."/>
            <person name="Magee B.B."/>
            <person name="Newport G."/>
            <person name="Thorstenson Y.R."/>
            <person name="Agabian N."/>
            <person name="Magee P.T."/>
            <person name="Davis R.W."/>
            <person name="Scherer S."/>
        </authorList>
    </citation>
    <scope>NUCLEOTIDE SEQUENCE [LARGE SCALE GENOMIC DNA]</scope>
    <source>
        <strain evidence="12">SC5314 / ATCC MYA-2876</strain>
    </source>
</reference>
<dbReference type="VEuPathDB" id="FungiDB:C6_02720C_A"/>
<dbReference type="AlphaFoldDB" id="A0A1D8PPZ6"/>
<dbReference type="KEGG" id="cal:CAALFM_C602720CA"/>
<evidence type="ECO:0000256" key="1">
    <source>
        <dbReference type="ARBA" id="ARBA00010454"/>
    </source>
</evidence>
<keyword evidence="12" id="KW-1185">Reference proteome</keyword>
<dbReference type="InterPro" id="IPR058919">
    <property type="entry name" value="Pep3/Vps18_RING_C"/>
</dbReference>
<keyword evidence="4" id="KW-0862">Zinc</keyword>
<evidence type="ECO:0000313" key="12">
    <source>
        <dbReference type="Proteomes" id="UP000000559"/>
    </source>
</evidence>
<keyword evidence="2" id="KW-0479">Metal-binding</keyword>
<dbReference type="GO" id="GO:0006904">
    <property type="term" value="P:vesicle docking involved in exocytosis"/>
    <property type="evidence" value="ECO:0000318"/>
    <property type="project" value="GO_Central"/>
</dbReference>
<dbReference type="eggNOG" id="KOG2034">
    <property type="taxonomic scope" value="Eukaryota"/>
</dbReference>
<dbReference type="PANTHER" id="PTHR23323">
    <property type="entry name" value="VACUOLAR PROTEIN SORTING-ASSOCIATED PROTEIN"/>
    <property type="match status" value="1"/>
</dbReference>
<evidence type="ECO:0008006" key="13">
    <source>
        <dbReference type="Google" id="ProtNLM"/>
    </source>
</evidence>